<evidence type="ECO:0000256" key="9">
    <source>
        <dbReference type="ARBA" id="ARBA00023065"/>
    </source>
</evidence>
<comment type="similarity">
    <text evidence="2 13">Belongs to the sodium:solute symporter (SSF) (TC 2.A.21) family.</text>
</comment>
<protein>
    <submittedName>
        <fullName evidence="15">Sodium:solute symporter</fullName>
    </submittedName>
</protein>
<keyword evidence="11" id="KW-0739">Sodium transport</keyword>
<evidence type="ECO:0000313" key="15">
    <source>
        <dbReference type="EMBL" id="KGE86214.1"/>
    </source>
</evidence>
<feature type="transmembrane region" description="Helical" evidence="14">
    <location>
        <begin position="123"/>
        <end position="144"/>
    </location>
</feature>
<feature type="transmembrane region" description="Helical" evidence="14">
    <location>
        <begin position="306"/>
        <end position="332"/>
    </location>
</feature>
<dbReference type="GO" id="GO:0005298">
    <property type="term" value="F:proline:sodium symporter activity"/>
    <property type="evidence" value="ECO:0007669"/>
    <property type="project" value="TreeGrafter"/>
</dbReference>
<sequence length="606" mass="67749">MNLTLLDTGIILGYIVLTVLFGFWVSKRASKDMQAYFLGGNKIPWYLLGLSNASGMFDISGTMWTVTILFVYGLKSAWIPWLWPVWNQVFVMVFLAIWLRRSGVLTGAQWITFRFGDQTGGRLSHIIVTVFAVISVFGFIAYFFEGIGKFAVIFFPWDLSVDQGLIQLTSEQSYALIIIAVTTLYTIKGGMYSVVGTEVLQFVIMTISCFVVGIIAYTNVSGEQVMEAVPPGWTELFFSWEMDLDWTGYLDSVNKRIEDDGFGAIGLLLIAMIFKGIFASLAGPVPSYDMQRVLSTPTASEAAKMSGLTILALYFPRYLMIAGFAVLSLVYLTPEFREMGADIDFETVLPLAIERFIPPGFQGLLLAGLLAAFMGTFAAFINAAPAYLVNDLYKKYINPNASSKTYIRYSYLASFLLVAIGLIGGFYASSINSLTLWITSALYGGYAAANALKWIWWRFNGYGYFWGMIGGLIAATFIPPLFPDVTPIYLFPVIFAISLAGCLIGTYATPPEDDETLMNFYKKTNPWGFWAPIRKKVLAADPAFVPNHSFGRDAFNVLVGIVWQMSLVVMPIYLLIRQSTELAITFLIFLITTWLLKKYWWDKLED</sequence>
<comment type="caution">
    <text evidence="15">The sequence shown here is derived from an EMBL/GenBank/DDBJ whole genome shotgun (WGS) entry which is preliminary data.</text>
</comment>
<dbReference type="InterPro" id="IPR038377">
    <property type="entry name" value="Na/Glc_symporter_sf"/>
</dbReference>
<keyword evidence="4" id="KW-1003">Cell membrane</keyword>
<keyword evidence="5 14" id="KW-0812">Transmembrane</keyword>
<evidence type="ECO:0000256" key="3">
    <source>
        <dbReference type="ARBA" id="ARBA00022448"/>
    </source>
</evidence>
<feature type="transmembrane region" description="Helical" evidence="14">
    <location>
        <begin position="488"/>
        <end position="508"/>
    </location>
</feature>
<feature type="transmembrane region" description="Helical" evidence="14">
    <location>
        <begin position="409"/>
        <end position="428"/>
    </location>
</feature>
<gene>
    <name evidence="15" type="ORF">IX84_22585</name>
</gene>
<evidence type="ECO:0000256" key="2">
    <source>
        <dbReference type="ARBA" id="ARBA00006434"/>
    </source>
</evidence>
<feature type="transmembrane region" description="Helical" evidence="14">
    <location>
        <begin position="464"/>
        <end position="482"/>
    </location>
</feature>
<feature type="transmembrane region" description="Helical" evidence="14">
    <location>
        <begin position="364"/>
        <end position="388"/>
    </location>
</feature>
<evidence type="ECO:0000256" key="10">
    <source>
        <dbReference type="ARBA" id="ARBA00023136"/>
    </source>
</evidence>
<keyword evidence="9" id="KW-0406">Ion transport</keyword>
<dbReference type="PANTHER" id="PTHR48086">
    <property type="entry name" value="SODIUM/PROLINE SYMPORTER-RELATED"/>
    <property type="match status" value="1"/>
</dbReference>
<dbReference type="AlphaFoldDB" id="A0A098S1H5"/>
<dbReference type="InterPro" id="IPR001734">
    <property type="entry name" value="Na/solute_symporter"/>
</dbReference>
<evidence type="ECO:0000256" key="6">
    <source>
        <dbReference type="ARBA" id="ARBA00022847"/>
    </source>
</evidence>
<dbReference type="EMBL" id="JPOS01000081">
    <property type="protein sequence ID" value="KGE86214.1"/>
    <property type="molecule type" value="Genomic_DNA"/>
</dbReference>
<dbReference type="Pfam" id="PF00474">
    <property type="entry name" value="SSF"/>
    <property type="match status" value="1"/>
</dbReference>
<evidence type="ECO:0000256" key="4">
    <source>
        <dbReference type="ARBA" id="ARBA00022475"/>
    </source>
</evidence>
<keyword evidence="7 14" id="KW-1133">Transmembrane helix</keyword>
<feature type="transmembrane region" description="Helical" evidence="14">
    <location>
        <begin position="6"/>
        <end position="25"/>
    </location>
</feature>
<evidence type="ECO:0000256" key="7">
    <source>
        <dbReference type="ARBA" id="ARBA00022989"/>
    </source>
</evidence>
<dbReference type="STRING" id="1524460.IX84_22585"/>
<evidence type="ECO:0000256" key="8">
    <source>
        <dbReference type="ARBA" id="ARBA00023053"/>
    </source>
</evidence>
<dbReference type="OrthoDB" id="9761931at2"/>
<evidence type="ECO:0000256" key="12">
    <source>
        <dbReference type="ARBA" id="ARBA00033708"/>
    </source>
</evidence>
<proteinExistence type="inferred from homology"/>
<dbReference type="InterPro" id="IPR050277">
    <property type="entry name" value="Sodium:Solute_Symporter"/>
</dbReference>
<keyword evidence="10 14" id="KW-0472">Membrane</keyword>
<evidence type="ECO:0000313" key="16">
    <source>
        <dbReference type="Proteomes" id="UP000029736"/>
    </source>
</evidence>
<dbReference type="RefSeq" id="WP_044225663.1">
    <property type="nucleotide sequence ID" value="NZ_JBKAGJ010000013.1"/>
</dbReference>
<reference evidence="15 16" key="1">
    <citation type="journal article" date="2014" name="Int. J. Syst. Evol. Microbiol.">
        <title>Phaeodactylibacter xiamenensis gen. nov., sp. nov., a member of the family Saprospiraceae isolated from the marine alga Phaeodactylum tricornutum.</title>
        <authorList>
            <person name="Chen Z.Jr."/>
            <person name="Lei X."/>
            <person name="Lai Q."/>
            <person name="Li Y."/>
            <person name="Zhang B."/>
            <person name="Zhang J."/>
            <person name="Zhang H."/>
            <person name="Yang L."/>
            <person name="Zheng W."/>
            <person name="Tian Y."/>
            <person name="Yu Z."/>
            <person name="Xu H.Jr."/>
            <person name="Zheng T."/>
        </authorList>
    </citation>
    <scope>NUCLEOTIDE SEQUENCE [LARGE SCALE GENOMIC DNA]</scope>
    <source>
        <strain evidence="15 16">KD52</strain>
    </source>
</reference>
<feature type="transmembrane region" description="Helical" evidence="14">
    <location>
        <begin position="45"/>
        <end position="72"/>
    </location>
</feature>
<dbReference type="CDD" id="cd11477">
    <property type="entry name" value="SLC5sbd_u1"/>
    <property type="match status" value="1"/>
</dbReference>
<dbReference type="PROSITE" id="PS50283">
    <property type="entry name" value="NA_SOLUT_SYMP_3"/>
    <property type="match status" value="1"/>
</dbReference>
<comment type="subcellular location">
    <subcellularLocation>
        <location evidence="1">Cell membrane</location>
        <topology evidence="1">Multi-pass membrane protein</topology>
    </subcellularLocation>
</comment>
<dbReference type="GO" id="GO:0015193">
    <property type="term" value="F:L-proline transmembrane transporter activity"/>
    <property type="evidence" value="ECO:0007669"/>
    <property type="project" value="TreeGrafter"/>
</dbReference>
<evidence type="ECO:0000256" key="14">
    <source>
        <dbReference type="SAM" id="Phobius"/>
    </source>
</evidence>
<evidence type="ECO:0000256" key="11">
    <source>
        <dbReference type="ARBA" id="ARBA00023201"/>
    </source>
</evidence>
<keyword evidence="16" id="KW-1185">Reference proteome</keyword>
<name>A0A098S1H5_9BACT</name>
<dbReference type="Proteomes" id="UP000029736">
    <property type="component" value="Unassembled WGS sequence"/>
</dbReference>
<keyword evidence="6" id="KW-0769">Symport</keyword>
<feature type="transmembrane region" description="Helical" evidence="14">
    <location>
        <begin position="199"/>
        <end position="217"/>
    </location>
</feature>
<keyword evidence="3" id="KW-0813">Transport</keyword>
<evidence type="ECO:0000256" key="13">
    <source>
        <dbReference type="RuleBase" id="RU362091"/>
    </source>
</evidence>
<evidence type="ECO:0000256" key="5">
    <source>
        <dbReference type="ARBA" id="ARBA00022692"/>
    </source>
</evidence>
<feature type="transmembrane region" description="Helical" evidence="14">
    <location>
        <begin position="164"/>
        <end position="187"/>
    </location>
</feature>
<feature type="transmembrane region" description="Helical" evidence="14">
    <location>
        <begin position="582"/>
        <end position="600"/>
    </location>
</feature>
<feature type="transmembrane region" description="Helical" evidence="14">
    <location>
        <begin position="434"/>
        <end position="452"/>
    </location>
</feature>
<dbReference type="GO" id="GO:0015824">
    <property type="term" value="P:proline transport"/>
    <property type="evidence" value="ECO:0007669"/>
    <property type="project" value="TreeGrafter"/>
</dbReference>
<dbReference type="Gene3D" id="1.20.1730.10">
    <property type="entry name" value="Sodium/glucose cotransporter"/>
    <property type="match status" value="1"/>
</dbReference>
<feature type="transmembrane region" description="Helical" evidence="14">
    <location>
        <begin position="78"/>
        <end position="99"/>
    </location>
</feature>
<feature type="transmembrane region" description="Helical" evidence="14">
    <location>
        <begin position="262"/>
        <end position="285"/>
    </location>
</feature>
<feature type="transmembrane region" description="Helical" evidence="14">
    <location>
        <begin position="554"/>
        <end position="576"/>
    </location>
</feature>
<organism evidence="15 16">
    <name type="scientific">Phaeodactylibacter xiamenensis</name>
    <dbReference type="NCBI Taxonomy" id="1524460"/>
    <lineage>
        <taxon>Bacteria</taxon>
        <taxon>Pseudomonadati</taxon>
        <taxon>Bacteroidota</taxon>
        <taxon>Saprospiria</taxon>
        <taxon>Saprospirales</taxon>
        <taxon>Haliscomenobacteraceae</taxon>
        <taxon>Phaeodactylibacter</taxon>
    </lineage>
</organism>
<evidence type="ECO:0000256" key="1">
    <source>
        <dbReference type="ARBA" id="ARBA00004651"/>
    </source>
</evidence>
<accession>A0A098S1H5</accession>
<keyword evidence="8" id="KW-0915">Sodium</keyword>
<comment type="catalytic activity">
    <reaction evidence="12">
        <text>L-proline(in) + Na(+)(in) = L-proline(out) + Na(+)(out)</text>
        <dbReference type="Rhea" id="RHEA:28967"/>
        <dbReference type="ChEBI" id="CHEBI:29101"/>
        <dbReference type="ChEBI" id="CHEBI:60039"/>
    </reaction>
</comment>
<dbReference type="PANTHER" id="PTHR48086:SF3">
    <property type="entry name" value="SODIUM_PROLINE SYMPORTER"/>
    <property type="match status" value="1"/>
</dbReference>
<dbReference type="GO" id="GO:0005886">
    <property type="term" value="C:plasma membrane"/>
    <property type="evidence" value="ECO:0007669"/>
    <property type="project" value="UniProtKB-SubCell"/>
</dbReference>